<dbReference type="Pfam" id="PF04168">
    <property type="entry name" value="Alpha-E"/>
    <property type="match status" value="1"/>
</dbReference>
<dbReference type="OrthoDB" id="9803532at2"/>
<dbReference type="InterPro" id="IPR051680">
    <property type="entry name" value="ATP-dep_Glu-Cys_Ligase-2"/>
</dbReference>
<protein>
    <submittedName>
        <fullName evidence="2">Uncharacterized conserved protein, Alpha-E superfamily</fullName>
    </submittedName>
</protein>
<dbReference type="RefSeq" id="WP_092012728.1">
    <property type="nucleotide sequence ID" value="NZ_FOXH01000002.1"/>
</dbReference>
<sequence length="323" mass="37654">MLSRVANSIYWMNRYIERADNYARFVSVNFNLALDLPPNVPEQWEPLIIATADNYIFYKHYDTPSRENILHFMTFDVRNPNSILYCLYSARENARTIRESISREMWEYVNQVYWKVKNAVVESRNWELDRYQGFLEDIKTGSQLFYGIVDSTITRGEGWHFGQLGRLLERADKTTRFLDVKYFTLLPDIDAVGSPLDLLLWSSVLKSVSAYNMFRQQYKLVNPSNIVEFLILDKMFPRSVMHCLKDAENSLYAISGIPLDGGYSNLAEKRLSKLRSEVEFTEIEDILGTGLHMYLDAFQTKNNQVGEAVFKTYFDLKPVVEIA</sequence>
<dbReference type="AlphaFoldDB" id="A0A1I5P2S1"/>
<gene>
    <name evidence="2" type="ORF">SAMN04515674_102247</name>
</gene>
<dbReference type="Proteomes" id="UP000199306">
    <property type="component" value="Unassembled WGS sequence"/>
</dbReference>
<reference evidence="2 3" key="1">
    <citation type="submission" date="2016-10" db="EMBL/GenBank/DDBJ databases">
        <authorList>
            <person name="de Groot N.N."/>
        </authorList>
    </citation>
    <scope>NUCLEOTIDE SEQUENCE [LARGE SCALE GENOMIC DNA]</scope>
    <source>
        <strain evidence="3">E92,LMG 26720,CCM 7988</strain>
    </source>
</reference>
<name>A0A1I5P2S1_9BACT</name>
<accession>A0A1I5P2S1</accession>
<evidence type="ECO:0000313" key="2">
    <source>
        <dbReference type="EMBL" id="SFP28355.1"/>
    </source>
</evidence>
<feature type="domain" description="DUF403" evidence="1">
    <location>
        <begin position="1"/>
        <end position="314"/>
    </location>
</feature>
<proteinExistence type="predicted"/>
<organism evidence="2 3">
    <name type="scientific">Pseudarcicella hirudinis</name>
    <dbReference type="NCBI Taxonomy" id="1079859"/>
    <lineage>
        <taxon>Bacteria</taxon>
        <taxon>Pseudomonadati</taxon>
        <taxon>Bacteroidota</taxon>
        <taxon>Cytophagia</taxon>
        <taxon>Cytophagales</taxon>
        <taxon>Flectobacillaceae</taxon>
        <taxon>Pseudarcicella</taxon>
    </lineage>
</organism>
<dbReference type="EMBL" id="FOXH01000002">
    <property type="protein sequence ID" value="SFP28355.1"/>
    <property type="molecule type" value="Genomic_DNA"/>
</dbReference>
<dbReference type="STRING" id="1079859.SAMN04515674_102247"/>
<evidence type="ECO:0000259" key="1">
    <source>
        <dbReference type="Pfam" id="PF04168"/>
    </source>
</evidence>
<keyword evidence="3" id="KW-1185">Reference proteome</keyword>
<evidence type="ECO:0000313" key="3">
    <source>
        <dbReference type="Proteomes" id="UP000199306"/>
    </source>
</evidence>
<dbReference type="PANTHER" id="PTHR34595:SF7">
    <property type="entry name" value="SLL1039 PROTEIN"/>
    <property type="match status" value="1"/>
</dbReference>
<dbReference type="PANTHER" id="PTHR34595">
    <property type="entry name" value="BLR5612 PROTEIN"/>
    <property type="match status" value="1"/>
</dbReference>
<dbReference type="InterPro" id="IPR007296">
    <property type="entry name" value="DUF403"/>
</dbReference>